<dbReference type="GO" id="GO:0016757">
    <property type="term" value="F:glycosyltransferase activity"/>
    <property type="evidence" value="ECO:0007669"/>
    <property type="project" value="UniProtKB-KW"/>
</dbReference>
<dbReference type="InterPro" id="IPR001173">
    <property type="entry name" value="Glyco_trans_2-like"/>
</dbReference>
<dbReference type="CDD" id="cd04184">
    <property type="entry name" value="GT2_RfbC_Mx_like"/>
    <property type="match status" value="1"/>
</dbReference>
<dbReference type="Gene3D" id="3.40.50.2000">
    <property type="entry name" value="Glycogen Phosphorylase B"/>
    <property type="match status" value="2"/>
</dbReference>
<dbReference type="GO" id="GO:0044010">
    <property type="term" value="P:single-species biofilm formation"/>
    <property type="evidence" value="ECO:0007669"/>
    <property type="project" value="TreeGrafter"/>
</dbReference>
<dbReference type="InterPro" id="IPR029044">
    <property type="entry name" value="Nucleotide-diphossugar_trans"/>
</dbReference>
<reference evidence="2" key="1">
    <citation type="submission" date="2023-03" db="EMBL/GenBank/DDBJ databases">
        <title>Andean soil-derived lignocellulolytic bacterial consortium as a source of novel taxa and putative plastic-active enzymes.</title>
        <authorList>
            <person name="Diaz-Garcia L."/>
            <person name="Chuvochina M."/>
            <person name="Feuerriegel G."/>
            <person name="Bunk B."/>
            <person name="Sproer C."/>
            <person name="Streit W.R."/>
            <person name="Rodriguez L.M."/>
            <person name="Overmann J."/>
            <person name="Jimenez D.J."/>
        </authorList>
    </citation>
    <scope>NUCLEOTIDE SEQUENCE</scope>
    <source>
        <strain evidence="2">MAG 833</strain>
    </source>
</reference>
<dbReference type="InterPro" id="IPR050834">
    <property type="entry name" value="Glycosyltransf_2"/>
</dbReference>
<dbReference type="SUPFAM" id="SSF53448">
    <property type="entry name" value="Nucleotide-diphospho-sugar transferases"/>
    <property type="match status" value="2"/>
</dbReference>
<dbReference type="Pfam" id="PF00535">
    <property type="entry name" value="Glycos_transf_2"/>
    <property type="match status" value="2"/>
</dbReference>
<dbReference type="CDD" id="cd04186">
    <property type="entry name" value="GT_2_like_c"/>
    <property type="match status" value="1"/>
</dbReference>
<keyword evidence="2" id="KW-0808">Transferase</keyword>
<dbReference type="CDD" id="cd03801">
    <property type="entry name" value="GT4_PimA-like"/>
    <property type="match status" value="1"/>
</dbReference>
<gene>
    <name evidence="2" type="ORF">P0Y50_04840</name>
</gene>
<dbReference type="EMBL" id="CP119326">
    <property type="protein sequence ID" value="WEK40938.1"/>
    <property type="molecule type" value="Genomic_DNA"/>
</dbReference>
<keyword evidence="2" id="KW-0328">Glycosyltransferase</keyword>
<dbReference type="SUPFAM" id="SSF53756">
    <property type="entry name" value="UDP-Glycosyltransferase/glycogen phosphorylase"/>
    <property type="match status" value="1"/>
</dbReference>
<dbReference type="PANTHER" id="PTHR43685:SF2">
    <property type="entry name" value="GLYCOSYLTRANSFERASE 2-LIKE DOMAIN-CONTAINING PROTEIN"/>
    <property type="match status" value="1"/>
</dbReference>
<dbReference type="PANTHER" id="PTHR43685">
    <property type="entry name" value="GLYCOSYLTRANSFERASE"/>
    <property type="match status" value="1"/>
</dbReference>
<sequence>MMNTRRPQIFPLSEIADADATASVSVDPLAKLERGLADLTVRFQATEAALAEIHRRQDDAARLKAAPKALPRPLRVLRRRLRQLGLWSEGRAKKADLGGVLGAARALAPTPIKPFFDKLSPYEAWMAANRVTTASVEDLKTALASAADLPSISILTPVFNTRPDYLQETIRSVLGQIYGDWQLCLVDDGSTSPETISALDILEGSDPRILVHRRATTGGISNATNDAAEIATGEILLFLDHDDLLTPDCLAELALYYSAHPEADLVYSDDDKIDDSGRRYAPQFKPDWSPVLLLSFMYLSHALTVRRSLFMALGGFRSRFDGSQDYDFALRAAEQARHVGHVPRVLYHWRAAAGSTAVSGDAKPESFRAGREAVQQALDRRGVKAVVCQPDWAAEAKVGMFSLDFPDDGPSVTLIVPTYNRADLLGDCIESLRQTTYSNYDVLIIDNGSDEADALALLAELAQTPHTTVLRIPRRSEGFNFSALMNEAVAAASGEYVLFLNNDTKVISPRWLSQMVGYGQIEGVGCVGALLRFGDASVQHAGIVHGPNDGLVGHAFRHAPPHDWGYMGFIRTAREYSGVTAACMLTRRDLFIEAGGFDTSNFAVAYNDVDYCFRLVEAGYSCVYCPDAVLFHYEGKTRGYSDNPIEVANLRRLYGDWRDPWYNPNLSLDSDRFEISARRLPMRARRPVRAVFISHNLSREGAPNTLFDLIAGLKAAGIVDPLILSPRDGPLRDDYEQLGVDVRLFTEPAREAAVFESGLERLAKVIQGWNAEMVVANTLRAFYGVNAAARIGTPAIWLQHESEPWETYFDYLEPGVRSFAYAAFGQAYRITYVAEATRRAWAGVQTRQSSQIIRHGVPPVRLAEEVGRWTRDAARSALGVREDETVLCLLGTVCRRKGQLDLVQALKSVMAFSARPVRCLIAGAVAEPDYEEQIRATLAEIPGADKAVTVTGSVADMAPYYAAADMIVCTSRMESAPRVMIEAMAFGLPIVTTPVFGIPEMVRPEINALFYAPGDIDGLARILLSLVSDPERGRAMGMAGAAVLASLPSYRDMVESYAQIIREAALLKDDRPTF</sequence>
<dbReference type="Proteomes" id="UP001213664">
    <property type="component" value="Chromosome"/>
</dbReference>
<organism evidence="2 3">
    <name type="scientific">Candidatus Brevundimonas colombiensis</name>
    <dbReference type="NCBI Taxonomy" id="3121376"/>
    <lineage>
        <taxon>Bacteria</taxon>
        <taxon>Pseudomonadati</taxon>
        <taxon>Pseudomonadota</taxon>
        <taxon>Alphaproteobacteria</taxon>
        <taxon>Caulobacterales</taxon>
        <taxon>Caulobacteraceae</taxon>
        <taxon>Brevundimonas</taxon>
    </lineage>
</organism>
<feature type="domain" description="Glycosyltransferase 2-like" evidence="1">
    <location>
        <begin position="414"/>
        <end position="592"/>
    </location>
</feature>
<evidence type="ECO:0000313" key="2">
    <source>
        <dbReference type="EMBL" id="WEK40938.1"/>
    </source>
</evidence>
<evidence type="ECO:0000259" key="1">
    <source>
        <dbReference type="Pfam" id="PF00535"/>
    </source>
</evidence>
<dbReference type="Gene3D" id="3.90.550.10">
    <property type="entry name" value="Spore Coat Polysaccharide Biosynthesis Protein SpsA, Chain A"/>
    <property type="match status" value="2"/>
</dbReference>
<dbReference type="EC" id="2.4.-.-" evidence="2"/>
<dbReference type="AlphaFoldDB" id="A0AAJ6BKY3"/>
<dbReference type="Pfam" id="PF13692">
    <property type="entry name" value="Glyco_trans_1_4"/>
    <property type="match status" value="1"/>
</dbReference>
<proteinExistence type="predicted"/>
<evidence type="ECO:0000313" key="3">
    <source>
        <dbReference type="Proteomes" id="UP001213664"/>
    </source>
</evidence>
<protein>
    <submittedName>
        <fullName evidence="2">Glycosyltransferase</fullName>
        <ecNumber evidence="2">2.4.-.-</ecNumber>
    </submittedName>
</protein>
<feature type="domain" description="Glycosyltransferase 2-like" evidence="1">
    <location>
        <begin position="153"/>
        <end position="283"/>
    </location>
</feature>
<name>A0AAJ6BKY3_9CAUL</name>
<accession>A0AAJ6BKY3</accession>